<proteinExistence type="predicted"/>
<feature type="binding site" evidence="8">
    <location>
        <position position="558"/>
    </location>
    <ligand>
        <name>Ca(2+)</name>
        <dbReference type="ChEBI" id="CHEBI:29108"/>
    </ligand>
</feature>
<evidence type="ECO:0000256" key="1">
    <source>
        <dbReference type="ARBA" id="ARBA00004239"/>
    </source>
</evidence>
<evidence type="ECO:0000259" key="9">
    <source>
        <dbReference type="PROSITE" id="PS51695"/>
    </source>
</evidence>
<accession>A0ABR3FNY4</accession>
<dbReference type="CDD" id="cd04056">
    <property type="entry name" value="Peptidases_S53"/>
    <property type="match status" value="1"/>
</dbReference>
<organism evidence="10 11">
    <name type="scientific">Marasmius crinis-equi</name>
    <dbReference type="NCBI Taxonomy" id="585013"/>
    <lineage>
        <taxon>Eukaryota</taxon>
        <taxon>Fungi</taxon>
        <taxon>Dikarya</taxon>
        <taxon>Basidiomycota</taxon>
        <taxon>Agaricomycotina</taxon>
        <taxon>Agaricomycetes</taxon>
        <taxon>Agaricomycetidae</taxon>
        <taxon>Agaricales</taxon>
        <taxon>Marasmiineae</taxon>
        <taxon>Marasmiaceae</taxon>
        <taxon>Marasmius</taxon>
    </lineage>
</organism>
<dbReference type="Proteomes" id="UP001465976">
    <property type="component" value="Unassembled WGS sequence"/>
</dbReference>
<keyword evidence="7" id="KW-0865">Zymogen</keyword>
<evidence type="ECO:0000256" key="5">
    <source>
        <dbReference type="ARBA" id="ARBA00022825"/>
    </source>
</evidence>
<reference evidence="10 11" key="1">
    <citation type="submission" date="2024-02" db="EMBL/GenBank/DDBJ databases">
        <title>A draft genome for the cacao thread blight pathogen Marasmius crinis-equi.</title>
        <authorList>
            <person name="Cohen S.P."/>
            <person name="Baruah I.K."/>
            <person name="Amoako-Attah I."/>
            <person name="Bukari Y."/>
            <person name="Meinhardt L.W."/>
            <person name="Bailey B.A."/>
        </authorList>
    </citation>
    <scope>NUCLEOTIDE SEQUENCE [LARGE SCALE GENOMIC DNA]</scope>
    <source>
        <strain evidence="10 11">GH-76</strain>
    </source>
</reference>
<dbReference type="PANTHER" id="PTHR14218:SF19">
    <property type="entry name" value="SERINE PROTEASE AORO, PUTATIVE (AFU_ORTHOLOGUE AFUA_6G10250)-RELATED"/>
    <property type="match status" value="1"/>
</dbReference>
<protein>
    <recommendedName>
        <fullName evidence="9">Peptidase S53 domain-containing protein</fullName>
    </recommendedName>
</protein>
<evidence type="ECO:0000256" key="4">
    <source>
        <dbReference type="ARBA" id="ARBA00022801"/>
    </source>
</evidence>
<dbReference type="InterPro" id="IPR050819">
    <property type="entry name" value="Tripeptidyl-peptidase_I"/>
</dbReference>
<dbReference type="Pfam" id="PF09286">
    <property type="entry name" value="Pro-kuma_activ"/>
    <property type="match status" value="1"/>
</dbReference>
<feature type="active site" description="Charge relay system" evidence="8">
    <location>
        <position position="313"/>
    </location>
</feature>
<feature type="binding site" evidence="8">
    <location>
        <position position="557"/>
    </location>
    <ligand>
        <name>Ca(2+)</name>
        <dbReference type="ChEBI" id="CHEBI:29108"/>
    </ligand>
</feature>
<keyword evidence="2 8" id="KW-0645">Protease</keyword>
<comment type="subcellular location">
    <subcellularLocation>
        <location evidence="1">Secreted</location>
        <location evidence="1">Extracellular space</location>
    </subcellularLocation>
</comment>
<dbReference type="PANTHER" id="PTHR14218">
    <property type="entry name" value="PROTEASE S8 TRIPEPTIDYL PEPTIDASE I CLN2"/>
    <property type="match status" value="1"/>
</dbReference>
<feature type="active site" description="Charge relay system" evidence="8">
    <location>
        <position position="309"/>
    </location>
</feature>
<evidence type="ECO:0000256" key="7">
    <source>
        <dbReference type="ARBA" id="ARBA00023145"/>
    </source>
</evidence>
<dbReference type="SUPFAM" id="SSF54897">
    <property type="entry name" value="Protease propeptides/inhibitors"/>
    <property type="match status" value="1"/>
</dbReference>
<keyword evidence="5 8" id="KW-0720">Serine protease</keyword>
<sequence length="599" mass="64621">MRISHLPLIAASVYQVFAVPASHSTHVIHEKRTREPLDWRQSHRADAGQVMPLRIGLKQQNLEKLEDLLLSVSHPTSERYGQHWTSQQVADTFAPSSETIGAVLEWLTRSGFAADRVKLSASKGWLLIDDAKVSEVESLLKTEYHTYTHSLSGEKQTGCKKYSVPSDIQDHIDIIRPTVHFNHNPSPREPPISNFKRSGANLGSPFSSKFHGPKKTSIPNLASPSLDNCDQLITLDCLRALYNIDYTPVATDKNTYGIVEFTPQAYLADDLDLFFANFSPSQIGERPILVSIDGGVVQTQNQSFDFNGESDLDLEYAMGLVNPQPVSLLQTGDLVEGAGFDNWLDAVDGSFCTFEGGDDPEQDGIYPDPLPGGFKGPESCGIIAPPHVVSVSYSQDENTITARSAMRQCTEYGKLGLMGTTVFYSSGDDGVAGNGNVCMDVDPSVLKLRSEAIDSIPDYQADAVAAYLRDTTLPFSNNVFNSTGKSRAYPDLSANGANYVVALDGGFSRVFGTSASSPVVGSIFTLINDARIAAGKSTVGFINPVIYSDTFAAAFNDITNGTNPGCGTTGFPATPGWDPVTGVGTPNLVKLMPLFLALP</sequence>
<dbReference type="InterPro" id="IPR030400">
    <property type="entry name" value="Sedolisin_dom"/>
</dbReference>
<feature type="domain" description="Peptidase S53" evidence="9">
    <location>
        <begin position="232"/>
        <end position="598"/>
    </location>
</feature>
<comment type="caution">
    <text evidence="10">The sequence shown here is derived from an EMBL/GenBank/DDBJ whole genome shotgun (WGS) entry which is preliminary data.</text>
</comment>
<evidence type="ECO:0000256" key="2">
    <source>
        <dbReference type="ARBA" id="ARBA00022670"/>
    </source>
</evidence>
<feature type="active site" description="Charge relay system" evidence="8">
    <location>
        <position position="514"/>
    </location>
</feature>
<keyword evidence="4 8" id="KW-0378">Hydrolase</keyword>
<gene>
    <name evidence="10" type="ORF">V5O48_004824</name>
</gene>
<evidence type="ECO:0000256" key="8">
    <source>
        <dbReference type="PROSITE-ProRule" id="PRU01032"/>
    </source>
</evidence>
<evidence type="ECO:0000256" key="3">
    <source>
        <dbReference type="ARBA" id="ARBA00022723"/>
    </source>
</evidence>
<keyword evidence="11" id="KW-1185">Reference proteome</keyword>
<keyword evidence="6 8" id="KW-0106">Calcium</keyword>
<evidence type="ECO:0000256" key="6">
    <source>
        <dbReference type="ARBA" id="ARBA00022837"/>
    </source>
</evidence>
<dbReference type="SUPFAM" id="SSF52743">
    <property type="entry name" value="Subtilisin-like"/>
    <property type="match status" value="1"/>
</dbReference>
<feature type="binding site" evidence="8">
    <location>
        <position position="576"/>
    </location>
    <ligand>
        <name>Ca(2+)</name>
        <dbReference type="ChEBI" id="CHEBI:29108"/>
    </ligand>
</feature>
<dbReference type="SMART" id="SM00944">
    <property type="entry name" value="Pro-kuma_activ"/>
    <property type="match status" value="1"/>
</dbReference>
<dbReference type="EMBL" id="JBAHYK010000175">
    <property type="protein sequence ID" value="KAL0577148.1"/>
    <property type="molecule type" value="Genomic_DNA"/>
</dbReference>
<dbReference type="InterPro" id="IPR036852">
    <property type="entry name" value="Peptidase_S8/S53_dom_sf"/>
</dbReference>
<name>A0ABR3FNY4_9AGAR</name>
<evidence type="ECO:0000313" key="11">
    <source>
        <dbReference type="Proteomes" id="UP001465976"/>
    </source>
</evidence>
<comment type="cofactor">
    <cofactor evidence="8">
        <name>Ca(2+)</name>
        <dbReference type="ChEBI" id="CHEBI:29108"/>
    </cofactor>
    <text evidence="8">Binds 1 Ca(2+) ion per subunit.</text>
</comment>
<dbReference type="InterPro" id="IPR015366">
    <property type="entry name" value="S53_propep"/>
</dbReference>
<evidence type="ECO:0000313" key="10">
    <source>
        <dbReference type="EMBL" id="KAL0577148.1"/>
    </source>
</evidence>
<dbReference type="PROSITE" id="PS51695">
    <property type="entry name" value="SEDOLISIN"/>
    <property type="match status" value="1"/>
</dbReference>
<dbReference type="Gene3D" id="3.40.50.200">
    <property type="entry name" value="Peptidase S8/S53 domain"/>
    <property type="match status" value="2"/>
</dbReference>
<dbReference type="CDD" id="cd11377">
    <property type="entry name" value="Pro-peptidase_S53"/>
    <property type="match status" value="1"/>
</dbReference>
<keyword evidence="3 8" id="KW-0479">Metal-binding</keyword>
<feature type="binding site" evidence="8">
    <location>
        <position position="578"/>
    </location>
    <ligand>
        <name>Ca(2+)</name>
        <dbReference type="ChEBI" id="CHEBI:29108"/>
    </ligand>
</feature>